<dbReference type="Pfam" id="PF03989">
    <property type="entry name" value="DNA_gyraseA_C"/>
    <property type="match status" value="5"/>
</dbReference>
<dbReference type="InterPro" id="IPR013760">
    <property type="entry name" value="Topo_IIA-like_dom_sf"/>
</dbReference>
<accession>A0A073IPK4</accession>
<dbReference type="InterPro" id="IPR013757">
    <property type="entry name" value="Topo_IIA_A_a_sf"/>
</dbReference>
<keyword evidence="4 8" id="KW-0067">ATP-binding</keyword>
<dbReference type="NCBIfam" id="TIGR01063">
    <property type="entry name" value="gyrA"/>
    <property type="match status" value="1"/>
</dbReference>
<dbReference type="PANTHER" id="PTHR43493:SF5">
    <property type="entry name" value="DNA GYRASE SUBUNIT A, CHLOROPLASTIC_MITOCHONDRIAL"/>
    <property type="match status" value="1"/>
</dbReference>
<dbReference type="InterPro" id="IPR002205">
    <property type="entry name" value="Topo_IIA_dom_A"/>
</dbReference>
<dbReference type="Gene3D" id="1.10.268.10">
    <property type="entry name" value="Topoisomerase, domain 3"/>
    <property type="match status" value="1"/>
</dbReference>
<evidence type="ECO:0000256" key="6">
    <source>
        <dbReference type="ARBA" id="ARBA00023125"/>
    </source>
</evidence>
<dbReference type="OrthoDB" id="9806486at2"/>
<dbReference type="GO" id="GO:0005524">
    <property type="term" value="F:ATP binding"/>
    <property type="evidence" value="ECO:0007669"/>
    <property type="project" value="UniProtKB-UniRule"/>
</dbReference>
<feature type="active site" description="O-(5'-phospho-DNA)-tyrosine intermediate" evidence="8 9">
    <location>
        <position position="130"/>
    </location>
</feature>
<dbReference type="STRING" id="2754.EH55_04690"/>
<dbReference type="FunFam" id="3.90.199.10:FF:000001">
    <property type="entry name" value="DNA gyrase subunit A"/>
    <property type="match status" value="1"/>
</dbReference>
<dbReference type="EC" id="5.6.2.2" evidence="8"/>
<comment type="caution">
    <text evidence="8">Lacks conserved residue(s) required for the propagation of feature annotation.</text>
</comment>
<evidence type="ECO:0000256" key="2">
    <source>
        <dbReference type="ARBA" id="ARBA00008263"/>
    </source>
</evidence>
<comment type="subcellular location">
    <subcellularLocation>
        <location evidence="8">Cytoplasm</location>
    </subcellularLocation>
</comment>
<dbReference type="SUPFAM" id="SSF56719">
    <property type="entry name" value="Type II DNA topoisomerase"/>
    <property type="match status" value="1"/>
</dbReference>
<evidence type="ECO:0000313" key="12">
    <source>
        <dbReference type="Proteomes" id="UP000027665"/>
    </source>
</evidence>
<gene>
    <name evidence="8" type="primary">gyrA</name>
    <name evidence="11" type="ORF">EH55_04690</name>
</gene>
<comment type="catalytic activity">
    <reaction evidence="1 8 9">
        <text>ATP-dependent breakage, passage and rejoining of double-stranded DNA.</text>
        <dbReference type="EC" id="5.6.2.2"/>
    </reaction>
</comment>
<evidence type="ECO:0000256" key="5">
    <source>
        <dbReference type="ARBA" id="ARBA00023029"/>
    </source>
</evidence>
<evidence type="ECO:0000259" key="10">
    <source>
        <dbReference type="PROSITE" id="PS52040"/>
    </source>
</evidence>
<dbReference type="GO" id="GO:0006265">
    <property type="term" value="P:DNA topological change"/>
    <property type="evidence" value="ECO:0007669"/>
    <property type="project" value="UniProtKB-UniRule"/>
</dbReference>
<comment type="caution">
    <text evidence="11">The sequence shown here is derived from an EMBL/GenBank/DDBJ whole genome shotgun (WGS) entry which is preliminary data.</text>
</comment>
<feature type="domain" description="Topo IIA-type catalytic" evidence="10">
    <location>
        <begin position="42"/>
        <end position="506"/>
    </location>
</feature>
<dbReference type="InterPro" id="IPR006691">
    <property type="entry name" value="GyrA/parC_rep"/>
</dbReference>
<keyword evidence="6 8" id="KW-0238">DNA-binding</keyword>
<dbReference type="SMART" id="SM00434">
    <property type="entry name" value="TOP4c"/>
    <property type="match status" value="1"/>
</dbReference>
<dbReference type="PROSITE" id="PS52040">
    <property type="entry name" value="TOPO_IIA"/>
    <property type="match status" value="1"/>
</dbReference>
<dbReference type="InterPro" id="IPR013758">
    <property type="entry name" value="Topo_IIA_A/C_ab"/>
</dbReference>
<dbReference type="SUPFAM" id="SSF101904">
    <property type="entry name" value="GyrA/ParC C-terminal domain-like"/>
    <property type="match status" value="1"/>
</dbReference>
<dbReference type="GeneID" id="90983597"/>
<evidence type="ECO:0000256" key="3">
    <source>
        <dbReference type="ARBA" id="ARBA00022741"/>
    </source>
</evidence>
<evidence type="ECO:0000256" key="4">
    <source>
        <dbReference type="ARBA" id="ARBA00022840"/>
    </source>
</evidence>
<proteinExistence type="inferred from homology"/>
<dbReference type="CDD" id="cd00187">
    <property type="entry name" value="TOP4c"/>
    <property type="match status" value="1"/>
</dbReference>
<comment type="similarity">
    <text evidence="2 8">Belongs to the type II topoisomerase GyrA/ParC subunit family.</text>
</comment>
<evidence type="ECO:0000256" key="7">
    <source>
        <dbReference type="ARBA" id="ARBA00023235"/>
    </source>
</evidence>
<keyword evidence="5 8" id="KW-0799">Topoisomerase</keyword>
<sequence length="819" mass="90379">MDHNTKQSSLFEVNKVIPLPLEDEIKQSYLNYAMSVIVGRALPDARDGLKPVQRRVLYAMLELGLRHTQSFKKSARIVGEAMGKYHPHGDAAIYDTMARLSQDFSMRYPLVDGQGNFGSIDGDPPAAMRYTEARLHAMGEEMLADINEETVDWGPNFDESLQEPLVLPSRIPNLLVNGSTGIAVGMATNMPPHNLGEAVDVCCAVLDNPEVELGELMSLMPGPDFPTGGIILGREGIIDAYRTGRGRIVIRGRVGVEDGRKGKRSIIITEIPYMVNKTNLIETIAKGAQSGMIDGISDLRDESDRKGMRIVVELQRDSDPNLVLRQLYTRTQLQSTFGVINLAIVGGETRELPLKELVAIFLNHRRDVVRRRTEFRLRKAEERRHIVEGLLRALDMIDRVIQIIRGSDNAATARGALMEELGFSEIQAQAILDMRLQRLTGLEREKLDSELAQLLMDIERYNSILSSPLILDSVVKDELIEVKKSFADKRRTDIEEAVGEVADEDLIPEEDIVVALSRDGYIRRMPLQDYRVQQRGGKGVKGVATKAEDEIAIIATTTTHRTLYLFTNKGRVFGVRGFSLPEPKTGKGKLVGTIITLEKDEKAVAIKDSNLGGEKFVFFVTKQGTAKRLPVEELEGLTRAGRRVLGISEGDDIARVRFTSGGCDLLLTTATGQTLRVNEEEFRPQGRQAQGMRGIRLDDGDAVVGCDVVAEGRQVLFISEGGIGKRTSYDEFTQHHRGGYGVRAMKLSEKTGPLVGAWGVQEDEEIIVITGKGRMVRIGAKEISSLSRSATGYMIVTLDDGDTVADISIVKKDDEGAEG</sequence>
<keyword evidence="8" id="KW-0963">Cytoplasm</keyword>
<keyword evidence="12" id="KW-1185">Reference proteome</keyword>
<evidence type="ECO:0000256" key="8">
    <source>
        <dbReference type="HAMAP-Rule" id="MF_01897"/>
    </source>
</evidence>
<dbReference type="NCBIfam" id="NF004043">
    <property type="entry name" value="PRK05560.1"/>
    <property type="match status" value="1"/>
</dbReference>
<dbReference type="Proteomes" id="UP000027665">
    <property type="component" value="Unassembled WGS sequence"/>
</dbReference>
<dbReference type="PANTHER" id="PTHR43493">
    <property type="entry name" value="DNA GYRASE/TOPOISOMERASE SUBUNIT A"/>
    <property type="match status" value="1"/>
</dbReference>
<evidence type="ECO:0000313" key="11">
    <source>
        <dbReference type="EMBL" id="KEJ92303.1"/>
    </source>
</evidence>
<comment type="subunit">
    <text evidence="8">Heterotetramer, composed of two GyrA and two GyrB chains. In the heterotetramer, GyrA contains the active site tyrosine that forms a transient covalent intermediate with DNA, while GyrB binds cofactors and catalyzes ATP hydrolysis.</text>
</comment>
<dbReference type="Gene3D" id="2.120.10.90">
    <property type="entry name" value="DNA gyrase/topoisomerase IV, subunit A, C-terminal"/>
    <property type="match status" value="1"/>
</dbReference>
<dbReference type="RefSeq" id="WP_051682725.1">
    <property type="nucleotide sequence ID" value="NZ_JAXDSK010000034.1"/>
</dbReference>
<dbReference type="InterPro" id="IPR005743">
    <property type="entry name" value="GyrA"/>
</dbReference>
<dbReference type="InterPro" id="IPR035516">
    <property type="entry name" value="Gyrase/topoIV_suA_C"/>
</dbReference>
<dbReference type="Gene3D" id="3.30.1360.40">
    <property type="match status" value="1"/>
</dbReference>
<dbReference type="AlphaFoldDB" id="A0A073IPK4"/>
<protein>
    <recommendedName>
        <fullName evidence="8">DNA gyrase subunit A</fullName>
        <ecNumber evidence="8">5.6.2.2</ecNumber>
    </recommendedName>
</protein>
<dbReference type="GO" id="GO:0034335">
    <property type="term" value="F:DNA negative supercoiling activity"/>
    <property type="evidence" value="ECO:0007669"/>
    <property type="project" value="UniProtKB-ARBA"/>
</dbReference>
<comment type="function">
    <text evidence="8">A type II topoisomerase that negatively supercoils closed circular double-stranded (ds) DNA in an ATP-dependent manner to modulate DNA topology and maintain chromosomes in an underwound state. Negative supercoiling favors strand separation, and DNA replication, transcription, recombination and repair, all of which involve strand separation. Also able to catalyze the interconversion of other topological isomers of dsDNA rings, including catenanes and knotted rings. Type II topoisomerases break and join 2 DNA strands simultaneously in an ATP-dependent manner.</text>
</comment>
<organism evidence="11 12">
    <name type="scientific">Synergistes jonesii</name>
    <dbReference type="NCBI Taxonomy" id="2754"/>
    <lineage>
        <taxon>Bacteria</taxon>
        <taxon>Thermotogati</taxon>
        <taxon>Synergistota</taxon>
        <taxon>Synergistia</taxon>
        <taxon>Synergistales</taxon>
        <taxon>Synergistaceae</taxon>
        <taxon>Synergistes</taxon>
    </lineage>
</organism>
<keyword evidence="3 8" id="KW-0547">Nucleotide-binding</keyword>
<name>A0A073IPK4_9BACT</name>
<dbReference type="HAMAP" id="MF_01897">
    <property type="entry name" value="GyrA"/>
    <property type="match status" value="1"/>
</dbReference>
<dbReference type="GO" id="GO:0009330">
    <property type="term" value="C:DNA topoisomerase type II (double strand cut, ATP-hydrolyzing) complex"/>
    <property type="evidence" value="ECO:0007669"/>
    <property type="project" value="TreeGrafter"/>
</dbReference>
<reference evidence="11 12" key="1">
    <citation type="submission" date="2014-04" db="EMBL/GenBank/DDBJ databases">
        <title>Draft Genome Sequence of Synergistes jonesii.</title>
        <authorList>
            <person name="Coil D.A."/>
            <person name="Eisen J.A."/>
            <person name="Holland-Moritz H.E."/>
        </authorList>
    </citation>
    <scope>NUCLEOTIDE SEQUENCE [LARGE SCALE GENOMIC DNA]</scope>
    <source>
        <strain evidence="11 12">78-1</strain>
    </source>
</reference>
<dbReference type="NCBIfam" id="NF004044">
    <property type="entry name" value="PRK05561.1"/>
    <property type="match status" value="1"/>
</dbReference>
<keyword evidence="7 8" id="KW-0413">Isomerase</keyword>
<evidence type="ECO:0000256" key="1">
    <source>
        <dbReference type="ARBA" id="ARBA00000185"/>
    </source>
</evidence>
<evidence type="ECO:0000256" key="9">
    <source>
        <dbReference type="PROSITE-ProRule" id="PRU01384"/>
    </source>
</evidence>
<dbReference type="FunFam" id="1.10.268.10:FF:000001">
    <property type="entry name" value="DNA gyrase subunit A"/>
    <property type="match status" value="1"/>
</dbReference>
<dbReference type="GO" id="GO:0006261">
    <property type="term" value="P:DNA-templated DNA replication"/>
    <property type="evidence" value="ECO:0007669"/>
    <property type="project" value="UniProtKB-UniRule"/>
</dbReference>
<comment type="miscellaneous">
    <text evidence="8">Few gyrases are as efficient as E.coli at forming negative supercoils. Not all organisms have 2 type II topoisomerases; in organisms with a single type II topoisomerase this enzyme also has to decatenate newly replicated chromosomes.</text>
</comment>
<dbReference type="InterPro" id="IPR050220">
    <property type="entry name" value="Type_II_DNA_Topoisomerases"/>
</dbReference>
<dbReference type="Pfam" id="PF00521">
    <property type="entry name" value="DNA_topoisoIV"/>
    <property type="match status" value="1"/>
</dbReference>
<dbReference type="GO" id="GO:0005737">
    <property type="term" value="C:cytoplasm"/>
    <property type="evidence" value="ECO:0007669"/>
    <property type="project" value="UniProtKB-SubCell"/>
</dbReference>
<dbReference type="Gene3D" id="3.90.199.10">
    <property type="entry name" value="Topoisomerase II, domain 5"/>
    <property type="match status" value="1"/>
</dbReference>
<dbReference type="eggNOG" id="COG0188">
    <property type="taxonomic scope" value="Bacteria"/>
</dbReference>
<dbReference type="GO" id="GO:0005694">
    <property type="term" value="C:chromosome"/>
    <property type="evidence" value="ECO:0007669"/>
    <property type="project" value="InterPro"/>
</dbReference>
<dbReference type="FunFam" id="3.30.1360.40:FF:000002">
    <property type="entry name" value="DNA gyrase subunit A"/>
    <property type="match status" value="1"/>
</dbReference>
<dbReference type="GO" id="GO:0003677">
    <property type="term" value="F:DNA binding"/>
    <property type="evidence" value="ECO:0007669"/>
    <property type="project" value="UniProtKB-UniRule"/>
</dbReference>
<dbReference type="EMBL" id="JMKI01000031">
    <property type="protein sequence ID" value="KEJ92303.1"/>
    <property type="molecule type" value="Genomic_DNA"/>
</dbReference>